<dbReference type="KEGG" id="fhl:OE105_01715"/>
<protein>
    <submittedName>
        <fullName evidence="1">Uncharacterized protein</fullName>
    </submittedName>
</protein>
<organism evidence="1 2">
    <name type="scientific">Fervidibacillus halotolerans</name>
    <dbReference type="NCBI Taxonomy" id="2980027"/>
    <lineage>
        <taxon>Bacteria</taxon>
        <taxon>Bacillati</taxon>
        <taxon>Bacillota</taxon>
        <taxon>Bacilli</taxon>
        <taxon>Bacillales</taxon>
        <taxon>Bacillaceae</taxon>
        <taxon>Fervidibacillus</taxon>
    </lineage>
</organism>
<accession>A0A9E8M0Y6</accession>
<dbReference type="EMBL" id="CP106877">
    <property type="protein sequence ID" value="WAA12890.1"/>
    <property type="molecule type" value="Genomic_DNA"/>
</dbReference>
<dbReference type="RefSeq" id="WP_275421022.1">
    <property type="nucleotide sequence ID" value="NZ_CP106877.1"/>
</dbReference>
<sequence length="68" mass="7794">MNTQPINLKWMKISKDIRERLLNNVWCSNCRGAVRVVEYSIEDDKLGLIIKGKCETCGGEVVRVVENQ</sequence>
<evidence type="ECO:0000313" key="2">
    <source>
        <dbReference type="Proteomes" id="UP001164726"/>
    </source>
</evidence>
<reference evidence="1" key="1">
    <citation type="submission" date="2022-09" db="EMBL/GenBank/DDBJ databases">
        <title>Complete Genomes of Fervidibacillus albus and Fervidibacillus halotolerans isolated from tidal flat sediments.</title>
        <authorList>
            <person name="Kwon K.K."/>
            <person name="Yang S.-H."/>
            <person name="Park M.J."/>
            <person name="Oh H.-M."/>
        </authorList>
    </citation>
    <scope>NUCLEOTIDE SEQUENCE</scope>
    <source>
        <strain evidence="1">MEBiC13594</strain>
    </source>
</reference>
<dbReference type="AlphaFoldDB" id="A0A9E8M0Y6"/>
<evidence type="ECO:0000313" key="1">
    <source>
        <dbReference type="EMBL" id="WAA12890.1"/>
    </source>
</evidence>
<name>A0A9E8M0Y6_9BACI</name>
<keyword evidence="2" id="KW-1185">Reference proteome</keyword>
<gene>
    <name evidence="1" type="ORF">OE105_01715</name>
</gene>
<dbReference type="Proteomes" id="UP001164726">
    <property type="component" value="Chromosome"/>
</dbReference>
<proteinExistence type="predicted"/>